<sequence>MGNSWARRIFIYLFRARWTHLSRPYAPVSLYEPRLLLDCEKDPQQYVDVQQVHVNLIARLKRREAADADFEAQVMALLAPVKKRLAEMARDSGESGPAAHDPAAAKDQHAAPDLPPAPQIFYGRDYELSALVGQFSQGGQAHTALLGPEGAGKSALALALLHHPEIVRKFGARRFFVECETSANAAGVCLRIASALGIPHTPSKDCVLSALTSFPGYSLIVLDDLEFPPALKELLADLSALPHVSLILTLRGARPPSGPTYTTPHPAPLGPLLLPVARAIFRAISDLPAAATDDDMPTDVDADASSVDAAAALIDALLQRAGVLPGAIVLLAQRAQYEPLPFLFARCAKEGGV</sequence>
<dbReference type="AlphaFoldDB" id="A0AAD7CTG0"/>
<accession>A0AAD7CTG0</accession>
<reference evidence="3" key="1">
    <citation type="submission" date="2023-03" db="EMBL/GenBank/DDBJ databases">
        <title>Massive genome expansion in bonnet fungi (Mycena s.s.) driven by repeated elements and novel gene families across ecological guilds.</title>
        <authorList>
            <consortium name="Lawrence Berkeley National Laboratory"/>
            <person name="Harder C.B."/>
            <person name="Miyauchi S."/>
            <person name="Viragh M."/>
            <person name="Kuo A."/>
            <person name="Thoen E."/>
            <person name="Andreopoulos B."/>
            <person name="Lu D."/>
            <person name="Skrede I."/>
            <person name="Drula E."/>
            <person name="Henrissat B."/>
            <person name="Morin E."/>
            <person name="Kohler A."/>
            <person name="Barry K."/>
            <person name="LaButti K."/>
            <person name="Morin E."/>
            <person name="Salamov A."/>
            <person name="Lipzen A."/>
            <person name="Mereny Z."/>
            <person name="Hegedus B."/>
            <person name="Baldrian P."/>
            <person name="Stursova M."/>
            <person name="Weitz H."/>
            <person name="Taylor A."/>
            <person name="Grigoriev I.V."/>
            <person name="Nagy L.G."/>
            <person name="Martin F."/>
            <person name="Kauserud H."/>
        </authorList>
    </citation>
    <scope>NUCLEOTIDE SEQUENCE</scope>
    <source>
        <strain evidence="3">CBHHK067</strain>
    </source>
</reference>
<dbReference type="SUPFAM" id="SSF52540">
    <property type="entry name" value="P-loop containing nucleoside triphosphate hydrolases"/>
    <property type="match status" value="1"/>
</dbReference>
<dbReference type="Gene3D" id="3.40.50.300">
    <property type="entry name" value="P-loop containing nucleotide triphosphate hydrolases"/>
    <property type="match status" value="1"/>
</dbReference>
<feature type="domain" description="ORC1/DEAH AAA+ ATPase" evidence="2">
    <location>
        <begin position="139"/>
        <end position="240"/>
    </location>
</feature>
<name>A0AAD7CTG0_MYCRO</name>
<keyword evidence="4" id="KW-1185">Reference proteome</keyword>
<proteinExistence type="predicted"/>
<gene>
    <name evidence="3" type="ORF">B0H17DRAFT_1144325</name>
</gene>
<dbReference type="GO" id="GO:0016887">
    <property type="term" value="F:ATP hydrolysis activity"/>
    <property type="evidence" value="ECO:0007669"/>
    <property type="project" value="InterPro"/>
</dbReference>
<dbReference type="InterPro" id="IPR027417">
    <property type="entry name" value="P-loop_NTPase"/>
</dbReference>
<comment type="caution">
    <text evidence="3">The sequence shown here is derived from an EMBL/GenBank/DDBJ whole genome shotgun (WGS) entry which is preliminary data.</text>
</comment>
<evidence type="ECO:0000259" key="2">
    <source>
        <dbReference type="Pfam" id="PF13401"/>
    </source>
</evidence>
<dbReference type="Pfam" id="PF13401">
    <property type="entry name" value="AAA_22"/>
    <property type="match status" value="1"/>
</dbReference>
<evidence type="ECO:0000313" key="3">
    <source>
        <dbReference type="EMBL" id="KAJ7662458.1"/>
    </source>
</evidence>
<dbReference type="InterPro" id="IPR049945">
    <property type="entry name" value="AAA_22"/>
</dbReference>
<protein>
    <recommendedName>
        <fullName evidence="2">ORC1/DEAH AAA+ ATPase domain-containing protein</fullName>
    </recommendedName>
</protein>
<feature type="region of interest" description="Disordered" evidence="1">
    <location>
        <begin position="89"/>
        <end position="110"/>
    </location>
</feature>
<evidence type="ECO:0000256" key="1">
    <source>
        <dbReference type="SAM" id="MobiDB-lite"/>
    </source>
</evidence>
<dbReference type="Proteomes" id="UP001221757">
    <property type="component" value="Unassembled WGS sequence"/>
</dbReference>
<dbReference type="EMBL" id="JARKIE010000240">
    <property type="protein sequence ID" value="KAJ7662458.1"/>
    <property type="molecule type" value="Genomic_DNA"/>
</dbReference>
<organism evidence="3 4">
    <name type="scientific">Mycena rosella</name>
    <name type="common">Pink bonnet</name>
    <name type="synonym">Agaricus rosellus</name>
    <dbReference type="NCBI Taxonomy" id="1033263"/>
    <lineage>
        <taxon>Eukaryota</taxon>
        <taxon>Fungi</taxon>
        <taxon>Dikarya</taxon>
        <taxon>Basidiomycota</taxon>
        <taxon>Agaricomycotina</taxon>
        <taxon>Agaricomycetes</taxon>
        <taxon>Agaricomycetidae</taxon>
        <taxon>Agaricales</taxon>
        <taxon>Marasmiineae</taxon>
        <taxon>Mycenaceae</taxon>
        <taxon>Mycena</taxon>
    </lineage>
</organism>
<evidence type="ECO:0000313" key="4">
    <source>
        <dbReference type="Proteomes" id="UP001221757"/>
    </source>
</evidence>